<name>A0A2P6TLB1_CHLSO</name>
<dbReference type="PROSITE" id="PS50096">
    <property type="entry name" value="IQ"/>
    <property type="match status" value="1"/>
</dbReference>
<dbReference type="InterPro" id="IPR000253">
    <property type="entry name" value="FHA_dom"/>
</dbReference>
<feature type="region of interest" description="Disordered" evidence="1">
    <location>
        <begin position="1"/>
        <end position="26"/>
    </location>
</feature>
<feature type="domain" description="FHA" evidence="2">
    <location>
        <begin position="354"/>
        <end position="398"/>
    </location>
</feature>
<evidence type="ECO:0000313" key="3">
    <source>
        <dbReference type="EMBL" id="PRW45055.1"/>
    </source>
</evidence>
<evidence type="ECO:0000313" key="4">
    <source>
        <dbReference type="Proteomes" id="UP000239899"/>
    </source>
</evidence>
<dbReference type="InterPro" id="IPR057887">
    <property type="entry name" value="IQUB_helical"/>
</dbReference>
<comment type="caution">
    <text evidence="3">The sequence shown here is derived from an EMBL/GenBank/DDBJ whole genome shotgun (WGS) entry which is preliminary data.</text>
</comment>
<dbReference type="STRING" id="3076.A0A2P6TLB1"/>
<feature type="compositionally biased region" description="Gly residues" evidence="1">
    <location>
        <begin position="662"/>
        <end position="671"/>
    </location>
</feature>
<gene>
    <name evidence="3" type="ORF">C2E21_6135</name>
</gene>
<dbReference type="CDD" id="cd00060">
    <property type="entry name" value="FHA"/>
    <property type="match status" value="1"/>
</dbReference>
<dbReference type="PANTHER" id="PTHR21074:SF0">
    <property type="entry name" value="IQ AND UBIQUITIN-LIKE DOMAIN-CONTAINING PROTEIN"/>
    <property type="match status" value="1"/>
</dbReference>
<dbReference type="PANTHER" id="PTHR21074">
    <property type="entry name" value="IQ AND UBIQUITIN-LIKE DOMAIN-CONTAINING PROTEIN"/>
    <property type="match status" value="1"/>
</dbReference>
<sequence>MTQPALATAAGDLPPPPPSQPHTTLPTAAIPAGLYASPADKPYLGGYRHVVSGRLFHHAATQTPGGELVQRRRMAQPTSAATQTGRPLSRAVQCPHDAATQYCAADTSSGKPLVLTAPYQSAADVQARRQQAAGTIQRCWRGWHGRRAAVAARDAQRQLEAYVAQQAAAAAAAAEALRQKEAQRRMQPRTQVDFLVLYDELAVWWGQEQAKIAAAQGLTGQERQAARRALLAKETKLLQTVDRLKAAAAPLVQAERDAAALAALAAPRVWRLANGRSIEVSTPETLRARELAAAHAALAAPDGSNLDTRLAALLAAKYHAKAVDCSLTREIVALVDREADLLNSRALLWEGRVLTLGSSDGCALVMGRGGLTSRCHAALQLHGGAVWLSDTSRHGTLLLELSEDSASISTSGITAAQLDALPWAGAIMLGGTLAQLPSGLGRRALIISGLRSTDWLAAAKEGQLSRQISEGAALLLYEQSGPLPTVAPAADGAAAVAQPPDLPAAPLPFARTPSRPQPLPRSGSEHRAKSEAVLEWLVWTLPPHRDPPRLGQAYNIFQLPLAAAAKKRAQPGPDAAPPPAKGPAKKKVRWSDEQEDQQEWIGAKPAAGNSKESRSTRRTSKAAGDGGKVKAAVAGPSKENAAQPALGVVAQPTGKQGTAGNKQGGPSGAAGGTAASKSGGKGKAGKGRAKALLRRMQKSLSTAG</sequence>
<dbReference type="SUPFAM" id="SSF49879">
    <property type="entry name" value="SMAD/FHA domain"/>
    <property type="match status" value="1"/>
</dbReference>
<proteinExistence type="predicted"/>
<feature type="compositionally biased region" description="Basic residues" evidence="1">
    <location>
        <begin position="683"/>
        <end position="697"/>
    </location>
</feature>
<dbReference type="Proteomes" id="UP000239899">
    <property type="component" value="Unassembled WGS sequence"/>
</dbReference>
<reference evidence="3 4" key="1">
    <citation type="journal article" date="2018" name="Plant J.">
        <title>Genome sequences of Chlorella sorokiniana UTEX 1602 and Micractinium conductrix SAG 241.80: implications to maltose excretion by a green alga.</title>
        <authorList>
            <person name="Arriola M.B."/>
            <person name="Velmurugan N."/>
            <person name="Zhang Y."/>
            <person name="Plunkett M.H."/>
            <person name="Hondzo H."/>
            <person name="Barney B.M."/>
        </authorList>
    </citation>
    <scope>NUCLEOTIDE SEQUENCE [LARGE SCALE GENOMIC DNA]</scope>
    <source>
        <strain evidence="4">UTEX 1602</strain>
    </source>
</reference>
<dbReference type="Gene3D" id="2.60.200.20">
    <property type="match status" value="1"/>
</dbReference>
<dbReference type="PROSITE" id="PS50006">
    <property type="entry name" value="FHA_DOMAIN"/>
    <property type="match status" value="1"/>
</dbReference>
<feature type="compositionally biased region" description="Low complexity" evidence="1">
    <location>
        <begin position="1"/>
        <end position="12"/>
    </location>
</feature>
<accession>A0A2P6TLB1</accession>
<dbReference type="InterPro" id="IPR008984">
    <property type="entry name" value="SMAD_FHA_dom_sf"/>
</dbReference>
<evidence type="ECO:0000259" key="2">
    <source>
        <dbReference type="PROSITE" id="PS50006"/>
    </source>
</evidence>
<dbReference type="OrthoDB" id="515855at2759"/>
<dbReference type="AlphaFoldDB" id="A0A2P6TLB1"/>
<feature type="region of interest" description="Disordered" evidence="1">
    <location>
        <begin position="565"/>
        <end position="704"/>
    </location>
</feature>
<dbReference type="InterPro" id="IPR037695">
    <property type="entry name" value="IQUB"/>
</dbReference>
<protein>
    <submittedName>
        <fullName evidence="3">IQ and ubiquitin-like domain-containing isoform B</fullName>
    </submittedName>
</protein>
<dbReference type="EMBL" id="LHPG02000012">
    <property type="protein sequence ID" value="PRW45055.1"/>
    <property type="molecule type" value="Genomic_DNA"/>
</dbReference>
<keyword evidence="4" id="KW-1185">Reference proteome</keyword>
<evidence type="ECO:0000256" key="1">
    <source>
        <dbReference type="SAM" id="MobiDB-lite"/>
    </source>
</evidence>
<organism evidence="3 4">
    <name type="scientific">Chlorella sorokiniana</name>
    <name type="common">Freshwater green alga</name>
    <dbReference type="NCBI Taxonomy" id="3076"/>
    <lineage>
        <taxon>Eukaryota</taxon>
        <taxon>Viridiplantae</taxon>
        <taxon>Chlorophyta</taxon>
        <taxon>core chlorophytes</taxon>
        <taxon>Trebouxiophyceae</taxon>
        <taxon>Chlorellales</taxon>
        <taxon>Chlorellaceae</taxon>
        <taxon>Chlorella clade</taxon>
        <taxon>Chlorella</taxon>
    </lineage>
</organism>
<dbReference type="Pfam" id="PF25805">
    <property type="entry name" value="IQUB"/>
    <property type="match status" value="1"/>
</dbReference>